<dbReference type="PANTHER" id="PTHR43025:SF3">
    <property type="entry name" value="MONOGALACTOSYLDIACYLGLYCEROL SYNTHASE 1, CHLOROPLASTIC"/>
    <property type="match status" value="1"/>
</dbReference>
<accession>A0A412Q0T5</accession>
<evidence type="ECO:0000313" key="8">
    <source>
        <dbReference type="Proteomes" id="UP000284296"/>
    </source>
</evidence>
<evidence type="ECO:0000256" key="4">
    <source>
        <dbReference type="ARBA" id="ARBA00022679"/>
    </source>
</evidence>
<feature type="domain" description="Glycosyl transferase family 28 C-terminal" evidence="5">
    <location>
        <begin position="219"/>
        <end position="345"/>
    </location>
</feature>
<dbReference type="InterPro" id="IPR050519">
    <property type="entry name" value="Glycosyltransf_28_UgtP"/>
</dbReference>
<dbReference type="GO" id="GO:0016020">
    <property type="term" value="C:membrane"/>
    <property type="evidence" value="ECO:0007669"/>
    <property type="project" value="UniProtKB-SubCell"/>
</dbReference>
<dbReference type="Gene3D" id="3.40.50.2000">
    <property type="entry name" value="Glycogen Phosphorylase B"/>
    <property type="match status" value="1"/>
</dbReference>
<reference evidence="7 8" key="1">
    <citation type="submission" date="2018-08" db="EMBL/GenBank/DDBJ databases">
        <title>A genome reference for cultivated species of the human gut microbiota.</title>
        <authorList>
            <person name="Zou Y."/>
            <person name="Xue W."/>
            <person name="Luo G."/>
        </authorList>
    </citation>
    <scope>NUCLEOTIDE SEQUENCE [LARGE SCALE GENOMIC DNA]</scope>
    <source>
        <strain evidence="7 8">AF18-16LB</strain>
    </source>
</reference>
<comment type="similarity">
    <text evidence="2">Belongs to the glycosyltransferase 28 family.</text>
</comment>
<name>A0A412Q0T5_9FIRM</name>
<dbReference type="GO" id="GO:0016758">
    <property type="term" value="F:hexosyltransferase activity"/>
    <property type="evidence" value="ECO:0007669"/>
    <property type="project" value="InterPro"/>
</dbReference>
<dbReference type="Pfam" id="PF04101">
    <property type="entry name" value="Glyco_tran_28_C"/>
    <property type="match status" value="1"/>
</dbReference>
<sequence>MKVGIIAAKTGNGHISVMNALKEEFERQGEKDIYCFPSFYEDMMVSNKILSDFYNFLMVNSVALCEKYCEFTYMTRPDLSQDFYDGVKEYIYLFLIEHKFDILISVSHTINAAIIRVIREHSELSNIKFCVVVTDPYEPIAVGFAVEGADKYYCATDVVKNILTRANIATQKIVESGYPISYRFQLICENSICEELGFDKQKPIILLNAGSQGIYHYFDMLKKLVEISCELQIIVICGKNLTLYNQCQKIVKKRRCEDNIKVLGFVDNIEMYMNICDLVITKAGANAIYEALMEKKPILIDAIDGFLFQERGIQKLLEKHDFGLILENVDKIESNIKRILDNKKYYINNIIKMDLHNGSYKIINDIKNL</sequence>
<dbReference type="InterPro" id="IPR007235">
    <property type="entry name" value="Glyco_trans_28_C"/>
</dbReference>
<dbReference type="InterPro" id="IPR009695">
    <property type="entry name" value="Diacylglyc_glucosyltr_N"/>
</dbReference>
<evidence type="ECO:0000256" key="2">
    <source>
        <dbReference type="ARBA" id="ARBA00006962"/>
    </source>
</evidence>
<evidence type="ECO:0000259" key="5">
    <source>
        <dbReference type="Pfam" id="PF04101"/>
    </source>
</evidence>
<evidence type="ECO:0000313" key="7">
    <source>
        <dbReference type="EMBL" id="RGT79279.1"/>
    </source>
</evidence>
<organism evidence="7 8">
    <name type="scientific">Agathobacter rectalis</name>
    <dbReference type="NCBI Taxonomy" id="39491"/>
    <lineage>
        <taxon>Bacteria</taxon>
        <taxon>Bacillati</taxon>
        <taxon>Bacillota</taxon>
        <taxon>Clostridia</taxon>
        <taxon>Lachnospirales</taxon>
        <taxon>Lachnospiraceae</taxon>
        <taxon>Agathobacter</taxon>
    </lineage>
</organism>
<comment type="caution">
    <text evidence="7">The sequence shown here is derived from an EMBL/GenBank/DDBJ whole genome shotgun (WGS) entry which is preliminary data.</text>
</comment>
<dbReference type="RefSeq" id="WP_118004714.1">
    <property type="nucleotide sequence ID" value="NZ_QRXF01000029.1"/>
</dbReference>
<keyword evidence="4" id="KW-0808">Transferase</keyword>
<dbReference type="PANTHER" id="PTHR43025">
    <property type="entry name" value="MONOGALACTOSYLDIACYLGLYCEROL SYNTHASE"/>
    <property type="match status" value="1"/>
</dbReference>
<dbReference type="Proteomes" id="UP000284296">
    <property type="component" value="Unassembled WGS sequence"/>
</dbReference>
<dbReference type="Pfam" id="PF06925">
    <property type="entry name" value="MGDG_synth"/>
    <property type="match status" value="1"/>
</dbReference>
<comment type="subcellular location">
    <subcellularLocation>
        <location evidence="1">Membrane</location>
    </subcellularLocation>
</comment>
<evidence type="ECO:0000256" key="3">
    <source>
        <dbReference type="ARBA" id="ARBA00022676"/>
    </source>
</evidence>
<dbReference type="SUPFAM" id="SSF53756">
    <property type="entry name" value="UDP-Glycosyltransferase/glycogen phosphorylase"/>
    <property type="match status" value="1"/>
</dbReference>
<gene>
    <name evidence="7" type="ORF">DWX06_13345</name>
</gene>
<evidence type="ECO:0000256" key="1">
    <source>
        <dbReference type="ARBA" id="ARBA00004370"/>
    </source>
</evidence>
<proteinExistence type="inferred from homology"/>
<dbReference type="EMBL" id="QRXG01000029">
    <property type="protein sequence ID" value="RGT79279.1"/>
    <property type="molecule type" value="Genomic_DNA"/>
</dbReference>
<evidence type="ECO:0000259" key="6">
    <source>
        <dbReference type="Pfam" id="PF06925"/>
    </source>
</evidence>
<dbReference type="GO" id="GO:0009247">
    <property type="term" value="P:glycolipid biosynthetic process"/>
    <property type="evidence" value="ECO:0007669"/>
    <property type="project" value="InterPro"/>
</dbReference>
<feature type="domain" description="Diacylglycerol glucosyltransferase N-terminal" evidence="6">
    <location>
        <begin position="14"/>
        <end position="180"/>
    </location>
</feature>
<keyword evidence="3" id="KW-0328">Glycosyltransferase</keyword>
<protein>
    <submittedName>
        <fullName evidence="7">Uncharacterized protein</fullName>
    </submittedName>
</protein>
<dbReference type="AlphaFoldDB" id="A0A412Q0T5"/>